<dbReference type="InterPro" id="IPR036770">
    <property type="entry name" value="Ankyrin_rpt-contain_sf"/>
</dbReference>
<feature type="domain" description="Heterokaryon incompatibility" evidence="6">
    <location>
        <begin position="44"/>
        <end position="204"/>
    </location>
</feature>
<keyword evidence="1" id="KW-0677">Repeat</keyword>
<dbReference type="STRING" id="644358.A0A0C4E5R6"/>
<dbReference type="SMART" id="SM00248">
    <property type="entry name" value="ANK"/>
    <property type="match status" value="8"/>
</dbReference>
<dbReference type="PROSITE" id="PS50005">
    <property type="entry name" value="TPR"/>
    <property type="match status" value="1"/>
</dbReference>
<feature type="region of interest" description="Disordered" evidence="5">
    <location>
        <begin position="935"/>
        <end position="956"/>
    </location>
</feature>
<protein>
    <recommendedName>
        <fullName evidence="6">Heterokaryon incompatibility domain-containing protein</fullName>
    </recommendedName>
</protein>
<feature type="repeat" description="ANK" evidence="3">
    <location>
        <begin position="582"/>
        <end position="614"/>
    </location>
</feature>
<dbReference type="InterPro" id="IPR019734">
    <property type="entry name" value="TPR_rpt"/>
</dbReference>
<organism evidence="8 9">
    <name type="scientific">Magnaporthiopsis poae (strain ATCC 64411 / 73-15)</name>
    <name type="common">Kentucky bluegrass fungus</name>
    <name type="synonym">Magnaporthe poae</name>
    <dbReference type="NCBI Taxonomy" id="644358"/>
    <lineage>
        <taxon>Eukaryota</taxon>
        <taxon>Fungi</taxon>
        <taxon>Dikarya</taxon>
        <taxon>Ascomycota</taxon>
        <taxon>Pezizomycotina</taxon>
        <taxon>Sordariomycetes</taxon>
        <taxon>Sordariomycetidae</taxon>
        <taxon>Magnaporthales</taxon>
        <taxon>Magnaporthaceae</taxon>
        <taxon>Magnaporthiopsis</taxon>
    </lineage>
</organism>
<dbReference type="Proteomes" id="UP000011715">
    <property type="component" value="Unassembled WGS sequence"/>
</dbReference>
<dbReference type="EMBL" id="GL876972">
    <property type="protein sequence ID" value="KLU88858.1"/>
    <property type="molecule type" value="Genomic_DNA"/>
</dbReference>
<dbReference type="SUPFAM" id="SSF48403">
    <property type="entry name" value="Ankyrin repeat"/>
    <property type="match status" value="1"/>
</dbReference>
<dbReference type="EMBL" id="ADBL01001901">
    <property type="status" value="NOT_ANNOTATED_CDS"/>
    <property type="molecule type" value="Genomic_DNA"/>
</dbReference>
<reference evidence="7" key="3">
    <citation type="submission" date="2011-03" db="EMBL/GenBank/DDBJ databases">
        <title>Annotation of Magnaporthe poae ATCC 64411.</title>
        <authorList>
            <person name="Ma L.-J."/>
            <person name="Dead R."/>
            <person name="Young S.K."/>
            <person name="Zeng Q."/>
            <person name="Gargeya S."/>
            <person name="Fitzgerald M."/>
            <person name="Haas B."/>
            <person name="Abouelleil A."/>
            <person name="Alvarado L."/>
            <person name="Arachchi H.M."/>
            <person name="Berlin A."/>
            <person name="Brown A."/>
            <person name="Chapman S.B."/>
            <person name="Chen Z."/>
            <person name="Dunbar C."/>
            <person name="Freedman E."/>
            <person name="Gearin G."/>
            <person name="Gellesch M."/>
            <person name="Goldberg J."/>
            <person name="Griggs A."/>
            <person name="Gujja S."/>
            <person name="Heiman D."/>
            <person name="Howarth C."/>
            <person name="Larson L."/>
            <person name="Lui A."/>
            <person name="MacDonald P.J.P."/>
            <person name="Mehta T."/>
            <person name="Montmayeur A."/>
            <person name="Murphy C."/>
            <person name="Neiman D."/>
            <person name="Pearson M."/>
            <person name="Priest M."/>
            <person name="Roberts A."/>
            <person name="Saif S."/>
            <person name="Shea T."/>
            <person name="Shenoy N."/>
            <person name="Sisk P."/>
            <person name="Stolte C."/>
            <person name="Sykes S."/>
            <person name="Yandava C."/>
            <person name="Wortman J."/>
            <person name="Nusbaum C."/>
            <person name="Birren B."/>
        </authorList>
    </citation>
    <scope>NUCLEOTIDE SEQUENCE</scope>
    <source>
        <strain evidence="7">ATCC 64411</strain>
    </source>
</reference>
<name>A0A0C4E5R6_MAGP6</name>
<dbReference type="Pfam" id="PF12796">
    <property type="entry name" value="Ank_2"/>
    <property type="match status" value="3"/>
</dbReference>
<reference evidence="9" key="2">
    <citation type="submission" date="2010-05" db="EMBL/GenBank/DDBJ databases">
        <title>The genome sequence of Magnaporthe poae strain ATCC 64411.</title>
        <authorList>
            <person name="Ma L.-J."/>
            <person name="Dead R."/>
            <person name="Young S."/>
            <person name="Zeng Q."/>
            <person name="Koehrsen M."/>
            <person name="Alvarado L."/>
            <person name="Berlin A."/>
            <person name="Chapman S.B."/>
            <person name="Chen Z."/>
            <person name="Freedman E."/>
            <person name="Gellesch M."/>
            <person name="Goldberg J."/>
            <person name="Griggs A."/>
            <person name="Gujja S."/>
            <person name="Heilman E.R."/>
            <person name="Heiman D."/>
            <person name="Hepburn T."/>
            <person name="Howarth C."/>
            <person name="Jen D."/>
            <person name="Larson L."/>
            <person name="Mehta T."/>
            <person name="Neiman D."/>
            <person name="Pearson M."/>
            <person name="Roberts A."/>
            <person name="Saif S."/>
            <person name="Shea T."/>
            <person name="Shenoy N."/>
            <person name="Sisk P."/>
            <person name="Stolte C."/>
            <person name="Sykes S."/>
            <person name="Walk T."/>
            <person name="White J."/>
            <person name="Yandava C."/>
            <person name="Haas B."/>
            <person name="Nusbaum C."/>
            <person name="Birren B."/>
        </authorList>
    </citation>
    <scope>NUCLEOTIDE SEQUENCE [LARGE SCALE GENOMIC DNA]</scope>
    <source>
        <strain evidence="9">ATCC 64411 / 73-15</strain>
    </source>
</reference>
<dbReference type="VEuPathDB" id="FungiDB:MAPG_07840"/>
<reference evidence="8" key="5">
    <citation type="submission" date="2015-06" db="UniProtKB">
        <authorList>
            <consortium name="EnsemblFungi"/>
        </authorList>
    </citation>
    <scope>IDENTIFICATION</scope>
    <source>
        <strain evidence="8">ATCC 64411</strain>
    </source>
</reference>
<proteinExistence type="predicted"/>
<feature type="repeat" description="ANK" evidence="3">
    <location>
        <begin position="747"/>
        <end position="779"/>
    </location>
</feature>
<feature type="repeat" description="ANK" evidence="3">
    <location>
        <begin position="648"/>
        <end position="680"/>
    </location>
</feature>
<keyword evidence="9" id="KW-1185">Reference proteome</keyword>
<dbReference type="eggNOG" id="KOG4177">
    <property type="taxonomic scope" value="Eukaryota"/>
</dbReference>
<dbReference type="OrthoDB" id="194358at2759"/>
<dbReference type="PANTHER" id="PTHR24188">
    <property type="entry name" value="ANKYRIN REPEAT PROTEIN"/>
    <property type="match status" value="1"/>
</dbReference>
<evidence type="ECO:0000256" key="4">
    <source>
        <dbReference type="PROSITE-ProRule" id="PRU00339"/>
    </source>
</evidence>
<evidence type="ECO:0000313" key="7">
    <source>
        <dbReference type="EMBL" id="KLU88858.1"/>
    </source>
</evidence>
<dbReference type="Pfam" id="PF13637">
    <property type="entry name" value="Ank_4"/>
    <property type="match status" value="1"/>
</dbReference>
<dbReference type="PROSITE" id="PS50297">
    <property type="entry name" value="ANK_REP_REGION"/>
    <property type="match status" value="8"/>
</dbReference>
<sequence>MYTYTSLPEGGLRILRLLPSPNQESRIECQLITSMLDSGRTRPYDALSYVWGSEDGKRPIYMVDGNGGNNGNELRVTANLHVALLQLRHCLWERFLWIDAICINQGNIDEKNQQVQSMAKIYAKASRVIVWLGDAADNGDQALEAIRKAAQEEHTGSAIYESNHQTTLALSHQDLTDPSSSEANQAIQRLLQRPWFQRIWVLQEVAAARHVLVKCGSMEIEGYAFCSGIDAWRHYHGSPGPSSLIRSVAYLIRGAGFRPKFENAPAGRFSLNIHPLSELVDMYHDRKATDQRDKVYALLGMSVDDPSAAGLSADYDDGASPWPIVFRKLVRFCLPDQVSISTWGAAEVAVVEAKGCVLGEITSVREDNLSRNDRQVMVVLWKRAPSYSDTEGKQTSNITFRASAKTIEEGDVVCLLEGASTPTIVRLCDGFSAIIMITLPRTNDLPEWVAPIAKFPTDLLLVWDWDKSPKPQGGKDYGDFIRNRGVPKCLMAGCECQVHLDEAARWWNIGMLLDEVERYKEAAKHFRKAVEVYGIGTGLRNVDNTDLGHVRWRKEDENALRVTEELFINGKGATIEAGYKEHGYTLLQWAAEEGCEAFIRLLIENGADIETKDCGGWTPLHLAAFNGHEGVARLLVEAGADKKARGDNEWTPLHLAVSKGYEGVAELLVEAGADKQAKDAQGYTPLYWAALKGHEGVARVLIKAGADKKARDDDEWTPLHLAALKGYKGVARLLVEAGADKKAKDHRGRTPLHLAAFNGHEGVARLLVEAGADKKARGDDEWTPLHLAALKGYKGVARLLVEAGADKQAKDAQGYTPLYWAAENGHEAVARLLAEHGADIEAKDGGGRTPLHRVTQKVASFRLGGLALATTCVALGQPMVAKRQRSRRPMRMWRIQQALAATCVCRAFCYVGDARHAGKLTAEGEEPSVQLAPIQGPLHLHPSSGPRLASPPVGFI</sequence>
<evidence type="ECO:0000313" key="9">
    <source>
        <dbReference type="Proteomes" id="UP000011715"/>
    </source>
</evidence>
<dbReference type="Pfam" id="PF06985">
    <property type="entry name" value="HET"/>
    <property type="match status" value="1"/>
</dbReference>
<dbReference type="AlphaFoldDB" id="A0A0C4E5R6"/>
<evidence type="ECO:0000313" key="8">
    <source>
        <dbReference type="EnsemblFungi" id="MAPG_07840T0"/>
    </source>
</evidence>
<dbReference type="EnsemblFungi" id="MAPG_07840T0">
    <property type="protein sequence ID" value="MAPG_07840T0"/>
    <property type="gene ID" value="MAPG_07840"/>
</dbReference>
<dbReference type="PRINTS" id="PR01415">
    <property type="entry name" value="ANKYRIN"/>
</dbReference>
<feature type="repeat" description="ANK" evidence="3">
    <location>
        <begin position="615"/>
        <end position="647"/>
    </location>
</feature>
<evidence type="ECO:0000256" key="5">
    <source>
        <dbReference type="SAM" id="MobiDB-lite"/>
    </source>
</evidence>
<dbReference type="InterPro" id="IPR002110">
    <property type="entry name" value="Ankyrin_rpt"/>
</dbReference>
<dbReference type="InterPro" id="IPR010730">
    <property type="entry name" value="HET"/>
</dbReference>
<reference evidence="7" key="1">
    <citation type="submission" date="2010-05" db="EMBL/GenBank/DDBJ databases">
        <title>The Genome Sequence of Magnaporthe poae strain ATCC 64411.</title>
        <authorList>
            <consortium name="The Broad Institute Genome Sequencing Platform"/>
            <consortium name="Broad Institute Genome Sequencing Center for Infectious Disease"/>
            <person name="Ma L.-J."/>
            <person name="Dead R."/>
            <person name="Young S."/>
            <person name="Zeng Q."/>
            <person name="Koehrsen M."/>
            <person name="Alvarado L."/>
            <person name="Berlin A."/>
            <person name="Chapman S.B."/>
            <person name="Chen Z."/>
            <person name="Freedman E."/>
            <person name="Gellesch M."/>
            <person name="Goldberg J."/>
            <person name="Griggs A."/>
            <person name="Gujja S."/>
            <person name="Heilman E.R."/>
            <person name="Heiman D."/>
            <person name="Hepburn T."/>
            <person name="Howarth C."/>
            <person name="Jen D."/>
            <person name="Larson L."/>
            <person name="Mehta T."/>
            <person name="Neiman D."/>
            <person name="Pearson M."/>
            <person name="Roberts A."/>
            <person name="Saif S."/>
            <person name="Shea T."/>
            <person name="Shenoy N."/>
            <person name="Sisk P."/>
            <person name="Stolte C."/>
            <person name="Sykes S."/>
            <person name="Walk T."/>
            <person name="White J."/>
            <person name="Yandava C."/>
            <person name="Haas B."/>
            <person name="Nusbaum C."/>
            <person name="Birren B."/>
        </authorList>
    </citation>
    <scope>NUCLEOTIDE SEQUENCE</scope>
    <source>
        <strain evidence="7">ATCC 64411</strain>
    </source>
</reference>
<accession>A0A0C4E5R6</accession>
<keyword evidence="4" id="KW-0802">TPR repeat</keyword>
<feature type="repeat" description="ANK" evidence="3">
    <location>
        <begin position="780"/>
        <end position="812"/>
    </location>
</feature>
<evidence type="ECO:0000256" key="2">
    <source>
        <dbReference type="ARBA" id="ARBA00023043"/>
    </source>
</evidence>
<feature type="repeat" description="TPR" evidence="4">
    <location>
        <begin position="503"/>
        <end position="536"/>
    </location>
</feature>
<gene>
    <name evidence="7" type="ORF">MAPG_07840</name>
</gene>
<dbReference type="Gene3D" id="1.25.40.20">
    <property type="entry name" value="Ankyrin repeat-containing domain"/>
    <property type="match status" value="4"/>
</dbReference>
<dbReference type="PROSITE" id="PS50088">
    <property type="entry name" value="ANK_REPEAT"/>
    <property type="match status" value="8"/>
</dbReference>
<keyword evidence="2 3" id="KW-0040">ANK repeat</keyword>
<evidence type="ECO:0000256" key="1">
    <source>
        <dbReference type="ARBA" id="ARBA00022737"/>
    </source>
</evidence>
<feature type="repeat" description="ANK" evidence="3">
    <location>
        <begin position="714"/>
        <end position="746"/>
    </location>
</feature>
<feature type="repeat" description="ANK" evidence="3">
    <location>
        <begin position="813"/>
        <end position="845"/>
    </location>
</feature>
<evidence type="ECO:0000259" key="6">
    <source>
        <dbReference type="Pfam" id="PF06985"/>
    </source>
</evidence>
<reference evidence="8" key="4">
    <citation type="journal article" date="2015" name="G3 (Bethesda)">
        <title>Genome sequences of three phytopathogenic species of the Magnaporthaceae family of fungi.</title>
        <authorList>
            <person name="Okagaki L.H."/>
            <person name="Nunes C.C."/>
            <person name="Sailsbery J."/>
            <person name="Clay B."/>
            <person name="Brown D."/>
            <person name="John T."/>
            <person name="Oh Y."/>
            <person name="Young N."/>
            <person name="Fitzgerald M."/>
            <person name="Haas B.J."/>
            <person name="Zeng Q."/>
            <person name="Young S."/>
            <person name="Adiconis X."/>
            <person name="Fan L."/>
            <person name="Levin J.Z."/>
            <person name="Mitchell T.K."/>
            <person name="Okubara P.A."/>
            <person name="Farman M.L."/>
            <person name="Kohn L.M."/>
            <person name="Birren B."/>
            <person name="Ma L.-J."/>
            <person name="Dean R.A."/>
        </authorList>
    </citation>
    <scope>NUCLEOTIDE SEQUENCE</scope>
    <source>
        <strain evidence="8">ATCC 64411 / 73-15</strain>
    </source>
</reference>
<dbReference type="PANTHER" id="PTHR24188:SF29">
    <property type="entry name" value="GH09064P"/>
    <property type="match status" value="1"/>
</dbReference>
<feature type="repeat" description="ANK" evidence="3">
    <location>
        <begin position="681"/>
        <end position="713"/>
    </location>
</feature>
<evidence type="ECO:0000256" key="3">
    <source>
        <dbReference type="PROSITE-ProRule" id="PRU00023"/>
    </source>
</evidence>